<evidence type="ECO:0000313" key="2">
    <source>
        <dbReference type="EMBL" id="CAD8084970.1"/>
    </source>
</evidence>
<dbReference type="PROSITE" id="PS50042">
    <property type="entry name" value="CNMP_BINDING_3"/>
    <property type="match status" value="2"/>
</dbReference>
<dbReference type="Pfam" id="PF00027">
    <property type="entry name" value="cNMP_binding"/>
    <property type="match status" value="2"/>
</dbReference>
<protein>
    <recommendedName>
        <fullName evidence="1">Cyclic nucleotide-binding domain-containing protein</fullName>
    </recommendedName>
</protein>
<gene>
    <name evidence="2" type="ORF">PPRIM_AZ9-3.1.T0730080</name>
</gene>
<keyword evidence="3" id="KW-1185">Reference proteome</keyword>
<dbReference type="PANTHER" id="PTHR23011:SF28">
    <property type="entry name" value="CYCLIC NUCLEOTIDE-BINDING DOMAIN CONTAINING PROTEIN"/>
    <property type="match status" value="1"/>
</dbReference>
<dbReference type="PANTHER" id="PTHR23011">
    <property type="entry name" value="CYCLIC NUCLEOTIDE-BINDING DOMAIN CONTAINING PROTEIN"/>
    <property type="match status" value="1"/>
</dbReference>
<sequence>MRLSTEESQENEEQQVDPKKKFIYQTEKMRLLLEVPIEKRNKTICQDIAQIAGEIQFLKQYRDKPNFLDLCKHLFLKTYNKREYIFQQGETGDAFYVILSGSVKVFIEEPTEFRNFMQLKEIAILQKGDAFGEISLLYNSKRTAAVMAAEKSDLIILTKESFEEYLKNDNKQEMQTANLNKLIQFLEKVPIFKMFSKSLLVQICTKCTMEHYSSQQILIKQGTEPSNLYIIKQGCVKVIRKIKLNYGSMTSREELTQKKQDLFYDIDELSDHDVFGDYAILNEVESDCSYITSIPCQIISISSFNVRKLLPMDIIQIYKQQLKRYPDDEDIQYLFEEKERWNHYKRKLIRNIKIEKQNKKGFDLRLRLPELKTKELSPPINIIDIKTSDSRIYFKFLESKISPMADSKKKVSQLTQVGFNSQIIKDLEFSQAQQAFQRKLKKLQYKKY</sequence>
<dbReference type="InterPro" id="IPR000595">
    <property type="entry name" value="cNMP-bd_dom"/>
</dbReference>
<comment type="caution">
    <text evidence="2">The sequence shown here is derived from an EMBL/GenBank/DDBJ whole genome shotgun (WGS) entry which is preliminary data.</text>
</comment>
<dbReference type="AlphaFoldDB" id="A0A8S1MXM9"/>
<organism evidence="2 3">
    <name type="scientific">Paramecium primaurelia</name>
    <dbReference type="NCBI Taxonomy" id="5886"/>
    <lineage>
        <taxon>Eukaryota</taxon>
        <taxon>Sar</taxon>
        <taxon>Alveolata</taxon>
        <taxon>Ciliophora</taxon>
        <taxon>Intramacronucleata</taxon>
        <taxon>Oligohymenophorea</taxon>
        <taxon>Peniculida</taxon>
        <taxon>Parameciidae</taxon>
        <taxon>Paramecium</taxon>
    </lineage>
</organism>
<feature type="domain" description="Cyclic nucleotide-binding" evidence="1">
    <location>
        <begin position="58"/>
        <end position="166"/>
    </location>
</feature>
<feature type="domain" description="Cyclic nucleotide-binding" evidence="1">
    <location>
        <begin position="191"/>
        <end position="310"/>
    </location>
</feature>
<dbReference type="InterPro" id="IPR018488">
    <property type="entry name" value="cNMP-bd_CS"/>
</dbReference>
<reference evidence="2" key="1">
    <citation type="submission" date="2021-01" db="EMBL/GenBank/DDBJ databases">
        <authorList>
            <consortium name="Genoscope - CEA"/>
            <person name="William W."/>
        </authorList>
    </citation>
    <scope>NUCLEOTIDE SEQUENCE</scope>
</reference>
<proteinExistence type="predicted"/>
<dbReference type="EMBL" id="CAJJDM010000076">
    <property type="protein sequence ID" value="CAD8084970.1"/>
    <property type="molecule type" value="Genomic_DNA"/>
</dbReference>
<name>A0A8S1MXM9_PARPR</name>
<dbReference type="PROSITE" id="PS00889">
    <property type="entry name" value="CNMP_BINDING_2"/>
    <property type="match status" value="1"/>
</dbReference>
<evidence type="ECO:0000313" key="3">
    <source>
        <dbReference type="Proteomes" id="UP000688137"/>
    </source>
</evidence>
<dbReference type="OMA" id="RADAFYC"/>
<dbReference type="CDD" id="cd00038">
    <property type="entry name" value="CAP_ED"/>
    <property type="match status" value="2"/>
</dbReference>
<dbReference type="Proteomes" id="UP000688137">
    <property type="component" value="Unassembled WGS sequence"/>
</dbReference>
<dbReference type="SMART" id="SM00100">
    <property type="entry name" value="cNMP"/>
    <property type="match status" value="2"/>
</dbReference>
<evidence type="ECO:0000259" key="1">
    <source>
        <dbReference type="PROSITE" id="PS50042"/>
    </source>
</evidence>
<accession>A0A8S1MXM9</accession>